<dbReference type="PANTHER" id="PTHR16166">
    <property type="entry name" value="VACUOLAR PROTEIN SORTING-ASSOCIATED PROTEIN VPS13"/>
    <property type="match status" value="1"/>
</dbReference>
<reference evidence="3" key="2">
    <citation type="submission" date="2022-01" db="EMBL/GenBank/DDBJ databases">
        <authorList>
            <person name="Yamashiro T."/>
            <person name="Shiraishi A."/>
            <person name="Satake H."/>
            <person name="Nakayama K."/>
        </authorList>
    </citation>
    <scope>NUCLEOTIDE SEQUENCE</scope>
</reference>
<feature type="domain" description="Vacuolar protein sorting-associated protein 13 VPS13 adaptor binding" evidence="2">
    <location>
        <begin position="16"/>
        <end position="113"/>
    </location>
</feature>
<comment type="similarity">
    <text evidence="1">Belongs to the VPS13 family.</text>
</comment>
<dbReference type="PANTHER" id="PTHR16166:SF93">
    <property type="entry name" value="INTERMEMBRANE LIPID TRANSFER PROTEIN VPS13"/>
    <property type="match status" value="1"/>
</dbReference>
<evidence type="ECO:0000256" key="1">
    <source>
        <dbReference type="ARBA" id="ARBA00006545"/>
    </source>
</evidence>
<reference evidence="3" key="1">
    <citation type="journal article" date="2022" name="Int. J. Mol. Sci.">
        <title>Draft Genome of Tanacetum Coccineum: Genomic Comparison of Closely Related Tanacetum-Family Plants.</title>
        <authorList>
            <person name="Yamashiro T."/>
            <person name="Shiraishi A."/>
            <person name="Nakayama K."/>
            <person name="Satake H."/>
        </authorList>
    </citation>
    <scope>NUCLEOTIDE SEQUENCE</scope>
</reference>
<accession>A0ABQ4WDW3</accession>
<sequence>MLSSSFKLNHLEKNDSLWCCPTSDGKQFWLSIGADASVLQSELNSPVYDWKISVNAPLKLENRLPCPAQFTIWEKLSNENTSERQRGLILSRGIVPIYHADVRNPLFLSLSLQGGWKLEKIRSEDPPSFLMLVRPWDQADFDWWVVCSQLEGCLILKVLMLLQSSSGFVMLAIFEFNYCGYIGRGKQGSCLAAEIFLLGGAFLVFPSSFSIKASSLGNLGISDDSLGSSHMNFWKCRWKFHLWSFHCFGDTIGVLGGAGRQSDLDLHESTTYLATGVDLDESTNEVHKLIESTTEVVIVDHVFKEESTEVV</sequence>
<dbReference type="Proteomes" id="UP001151760">
    <property type="component" value="Unassembled WGS sequence"/>
</dbReference>
<evidence type="ECO:0000313" key="3">
    <source>
        <dbReference type="EMBL" id="GJS51010.1"/>
    </source>
</evidence>
<comment type="caution">
    <text evidence="3">The sequence shown here is derived from an EMBL/GenBank/DDBJ whole genome shotgun (WGS) entry which is preliminary data.</text>
</comment>
<gene>
    <name evidence="3" type="ORF">Tco_0624372</name>
</gene>
<dbReference type="EMBL" id="BQNB010008556">
    <property type="protein sequence ID" value="GJS51010.1"/>
    <property type="molecule type" value="Genomic_DNA"/>
</dbReference>
<organism evidence="3 4">
    <name type="scientific">Tanacetum coccineum</name>
    <dbReference type="NCBI Taxonomy" id="301880"/>
    <lineage>
        <taxon>Eukaryota</taxon>
        <taxon>Viridiplantae</taxon>
        <taxon>Streptophyta</taxon>
        <taxon>Embryophyta</taxon>
        <taxon>Tracheophyta</taxon>
        <taxon>Spermatophyta</taxon>
        <taxon>Magnoliopsida</taxon>
        <taxon>eudicotyledons</taxon>
        <taxon>Gunneridae</taxon>
        <taxon>Pentapetalae</taxon>
        <taxon>asterids</taxon>
        <taxon>campanulids</taxon>
        <taxon>Asterales</taxon>
        <taxon>Asteraceae</taxon>
        <taxon>Asteroideae</taxon>
        <taxon>Anthemideae</taxon>
        <taxon>Anthemidinae</taxon>
        <taxon>Tanacetum</taxon>
    </lineage>
</organism>
<dbReference type="InterPro" id="IPR026847">
    <property type="entry name" value="VPS13"/>
</dbReference>
<name>A0ABQ4WDW3_9ASTR</name>
<keyword evidence="4" id="KW-1185">Reference proteome</keyword>
<protein>
    <recommendedName>
        <fullName evidence="2">Vacuolar protein sorting-associated protein 13 VPS13 adaptor binding domain-containing protein</fullName>
    </recommendedName>
</protein>
<dbReference type="Pfam" id="PF25036">
    <property type="entry name" value="VPS13_VAB"/>
    <property type="match status" value="1"/>
</dbReference>
<dbReference type="InterPro" id="IPR009543">
    <property type="entry name" value="VPS13_VAB"/>
</dbReference>
<evidence type="ECO:0000313" key="4">
    <source>
        <dbReference type="Proteomes" id="UP001151760"/>
    </source>
</evidence>
<evidence type="ECO:0000259" key="2">
    <source>
        <dbReference type="Pfam" id="PF25036"/>
    </source>
</evidence>
<proteinExistence type="inferred from homology"/>